<dbReference type="Proteomes" id="UP000038040">
    <property type="component" value="Unplaced"/>
</dbReference>
<dbReference type="InterPro" id="IPR038567">
    <property type="entry name" value="T_Elf1_sf"/>
</dbReference>
<dbReference type="OrthoDB" id="445983at2759"/>
<comment type="similarity">
    <text evidence="3 7">Belongs to the ELOF1 family.</text>
</comment>
<comment type="function">
    <text evidence="1 7">Transcription elongation factor implicated in the maintenance of proper chromatin structure in actively transcribed regions.</text>
</comment>
<dbReference type="GO" id="GO:0000993">
    <property type="term" value="F:RNA polymerase II complex binding"/>
    <property type="evidence" value="ECO:0007669"/>
    <property type="project" value="TreeGrafter"/>
</dbReference>
<comment type="subcellular location">
    <subcellularLocation>
        <location evidence="2 7">Nucleus</location>
    </subcellularLocation>
</comment>
<evidence type="ECO:0000256" key="6">
    <source>
        <dbReference type="ARBA" id="ARBA00023242"/>
    </source>
</evidence>
<evidence type="ECO:0000256" key="1">
    <source>
        <dbReference type="ARBA" id="ARBA00003357"/>
    </source>
</evidence>
<dbReference type="WBParaSite" id="DME_0000526501-mRNA-1">
    <property type="protein sequence ID" value="DME_0000526501-mRNA-1"/>
    <property type="gene ID" value="DME_0000526501"/>
</dbReference>
<dbReference type="GO" id="GO:0008023">
    <property type="term" value="C:transcription elongation factor complex"/>
    <property type="evidence" value="ECO:0007669"/>
    <property type="project" value="TreeGrafter"/>
</dbReference>
<protein>
    <recommendedName>
        <fullName evidence="4 7">Transcription elongation factor 1 homolog</fullName>
    </recommendedName>
</protein>
<dbReference type="FunFam" id="2.20.25.190:FF:000002">
    <property type="entry name" value="Transcription elongation factor 1 homolog"/>
    <property type="match status" value="1"/>
</dbReference>
<dbReference type="PANTHER" id="PTHR20934">
    <property type="entry name" value="TRANSCRIPTION ELONGATION FACTOR 1 HOMOLOG"/>
    <property type="match status" value="1"/>
</dbReference>
<reference evidence="11" key="1">
    <citation type="submission" date="2017-02" db="UniProtKB">
        <authorList>
            <consortium name="WormBaseParasite"/>
        </authorList>
    </citation>
    <scope>IDENTIFICATION</scope>
</reference>
<accession>A0A0N4UD76</accession>
<keyword evidence="5 7" id="KW-0862">Zinc</keyword>
<keyword evidence="6 7" id="KW-0539">Nucleus</keyword>
<keyword evidence="10" id="KW-1185">Reference proteome</keyword>
<evidence type="ECO:0000256" key="5">
    <source>
        <dbReference type="ARBA" id="ARBA00022833"/>
    </source>
</evidence>
<dbReference type="EMBL" id="UYYG01001176">
    <property type="protein sequence ID" value="VDN59091.1"/>
    <property type="molecule type" value="Genomic_DNA"/>
</dbReference>
<dbReference type="InterPro" id="IPR007808">
    <property type="entry name" value="Elf1"/>
</dbReference>
<dbReference type="SUPFAM" id="SSF57783">
    <property type="entry name" value="Zinc beta-ribbon"/>
    <property type="match status" value="1"/>
</dbReference>
<proteinExistence type="inferred from homology"/>
<dbReference type="GO" id="GO:0008270">
    <property type="term" value="F:zinc ion binding"/>
    <property type="evidence" value="ECO:0007669"/>
    <property type="project" value="UniProtKB-KW"/>
</dbReference>
<dbReference type="STRING" id="318479.A0A0N4UD76"/>
<evidence type="ECO:0000256" key="7">
    <source>
        <dbReference type="RuleBase" id="RU364033"/>
    </source>
</evidence>
<evidence type="ECO:0000256" key="3">
    <source>
        <dbReference type="ARBA" id="ARBA00009730"/>
    </source>
</evidence>
<evidence type="ECO:0000313" key="11">
    <source>
        <dbReference type="WBParaSite" id="DME_0000526501-mRNA-1"/>
    </source>
</evidence>
<evidence type="ECO:0000313" key="10">
    <source>
        <dbReference type="Proteomes" id="UP000274756"/>
    </source>
</evidence>
<dbReference type="Proteomes" id="UP000274756">
    <property type="component" value="Unassembled WGS sequence"/>
</dbReference>
<keyword evidence="7" id="KW-0863">Zinc-finger</keyword>
<evidence type="ECO:0000313" key="8">
    <source>
        <dbReference type="EMBL" id="VDN59091.1"/>
    </source>
</evidence>
<keyword evidence="7" id="KW-0805">Transcription regulation</keyword>
<evidence type="ECO:0000256" key="4">
    <source>
        <dbReference type="ARBA" id="ARBA00014973"/>
    </source>
</evidence>
<dbReference type="GO" id="GO:0006368">
    <property type="term" value="P:transcription elongation by RNA polymerase II"/>
    <property type="evidence" value="ECO:0007669"/>
    <property type="project" value="TreeGrafter"/>
</dbReference>
<name>A0A0N4UD76_DRAME</name>
<gene>
    <name evidence="8" type="ORF">DME_LOCUS9064</name>
</gene>
<keyword evidence="7" id="KW-0479">Metal-binding</keyword>
<dbReference type="Pfam" id="PF05129">
    <property type="entry name" value="Zn_ribbon_Elf1"/>
    <property type="match status" value="1"/>
</dbReference>
<dbReference type="PANTHER" id="PTHR20934:SF0">
    <property type="entry name" value="TRANSCRIPTION ELONGATION FACTOR 1 HOMOLOG"/>
    <property type="match status" value="1"/>
</dbReference>
<keyword evidence="7" id="KW-0804">Transcription</keyword>
<dbReference type="Gene3D" id="2.20.25.190">
    <property type="match status" value="1"/>
</dbReference>
<organism evidence="9 11">
    <name type="scientific">Dracunculus medinensis</name>
    <name type="common">Guinea worm</name>
    <dbReference type="NCBI Taxonomy" id="318479"/>
    <lineage>
        <taxon>Eukaryota</taxon>
        <taxon>Metazoa</taxon>
        <taxon>Ecdysozoa</taxon>
        <taxon>Nematoda</taxon>
        <taxon>Chromadorea</taxon>
        <taxon>Rhabditida</taxon>
        <taxon>Spirurina</taxon>
        <taxon>Dracunculoidea</taxon>
        <taxon>Dracunculidae</taxon>
        <taxon>Dracunculus</taxon>
    </lineage>
</organism>
<reference evidence="8 10" key="2">
    <citation type="submission" date="2018-11" db="EMBL/GenBank/DDBJ databases">
        <authorList>
            <consortium name="Pathogen Informatics"/>
        </authorList>
    </citation>
    <scope>NUCLEOTIDE SEQUENCE [LARGE SCALE GENOMIC DNA]</scope>
</reference>
<evidence type="ECO:0000313" key="9">
    <source>
        <dbReference type="Proteomes" id="UP000038040"/>
    </source>
</evidence>
<dbReference type="AlphaFoldDB" id="A0A0N4UD76"/>
<evidence type="ECO:0000256" key="2">
    <source>
        <dbReference type="ARBA" id="ARBA00004123"/>
    </source>
</evidence>
<sequence length="87" mass="10065">MGKKKSKRKPPPKIKSIVPLETQFNCPFCNHERVCEVKLDRERNVGCISCRVCMENFQTTINYLSEPIDVYSDWIDACDRALDEIVA</sequence>